<keyword evidence="2" id="KW-1185">Reference proteome</keyword>
<dbReference type="EMBL" id="BPLR01015210">
    <property type="protein sequence ID" value="GIY74382.1"/>
    <property type="molecule type" value="Genomic_DNA"/>
</dbReference>
<gene>
    <name evidence="1" type="ORF">CEXT_293651</name>
</gene>
<proteinExistence type="predicted"/>
<evidence type="ECO:0000313" key="2">
    <source>
        <dbReference type="Proteomes" id="UP001054945"/>
    </source>
</evidence>
<protein>
    <submittedName>
        <fullName evidence="1">Uncharacterized protein</fullName>
    </submittedName>
</protein>
<organism evidence="1 2">
    <name type="scientific">Caerostris extrusa</name>
    <name type="common">Bark spider</name>
    <name type="synonym">Caerostris bankana</name>
    <dbReference type="NCBI Taxonomy" id="172846"/>
    <lineage>
        <taxon>Eukaryota</taxon>
        <taxon>Metazoa</taxon>
        <taxon>Ecdysozoa</taxon>
        <taxon>Arthropoda</taxon>
        <taxon>Chelicerata</taxon>
        <taxon>Arachnida</taxon>
        <taxon>Araneae</taxon>
        <taxon>Araneomorphae</taxon>
        <taxon>Entelegynae</taxon>
        <taxon>Araneoidea</taxon>
        <taxon>Araneidae</taxon>
        <taxon>Caerostris</taxon>
    </lineage>
</organism>
<dbReference type="AlphaFoldDB" id="A0AAV4VVS2"/>
<name>A0AAV4VVS2_CAEEX</name>
<reference evidence="1 2" key="1">
    <citation type="submission" date="2021-06" db="EMBL/GenBank/DDBJ databases">
        <title>Caerostris extrusa draft genome.</title>
        <authorList>
            <person name="Kono N."/>
            <person name="Arakawa K."/>
        </authorList>
    </citation>
    <scope>NUCLEOTIDE SEQUENCE [LARGE SCALE GENOMIC DNA]</scope>
</reference>
<dbReference type="Proteomes" id="UP001054945">
    <property type="component" value="Unassembled WGS sequence"/>
</dbReference>
<accession>A0AAV4VVS2</accession>
<comment type="caution">
    <text evidence="1">The sequence shown here is derived from an EMBL/GenBank/DDBJ whole genome shotgun (WGS) entry which is preliminary data.</text>
</comment>
<sequence length="87" mass="9703">MIRIAEQFTTLSCIIIKCPSNECMQGEKKFLLFQYHARNPLAVNPFEDLNKNAKPGIDTQKSQKTASKTASACIFGPNTAQMLRTIP</sequence>
<evidence type="ECO:0000313" key="1">
    <source>
        <dbReference type="EMBL" id="GIY74382.1"/>
    </source>
</evidence>